<dbReference type="PANTHER" id="PTHR30472:SF41">
    <property type="entry name" value="TRANSPORT SYSTEM PERMEASE PROTEIN"/>
    <property type="match status" value="1"/>
</dbReference>
<dbReference type="GO" id="GO:0022857">
    <property type="term" value="F:transmembrane transporter activity"/>
    <property type="evidence" value="ECO:0007669"/>
    <property type="project" value="InterPro"/>
</dbReference>
<keyword evidence="10" id="KW-1185">Reference proteome</keyword>
<keyword evidence="4" id="KW-1003">Cell membrane</keyword>
<dbReference type="EMBL" id="QFFZ01000074">
    <property type="protein sequence ID" value="TEB08836.1"/>
    <property type="molecule type" value="Genomic_DNA"/>
</dbReference>
<keyword evidence="6 8" id="KW-1133">Transmembrane helix</keyword>
<comment type="caution">
    <text evidence="9">The sequence shown here is derived from an EMBL/GenBank/DDBJ whole genome shotgun (WGS) entry which is preliminary data.</text>
</comment>
<proteinExistence type="inferred from homology"/>
<organism evidence="9 10">
    <name type="scientific">Pelotomaculum propionicicum</name>
    <dbReference type="NCBI Taxonomy" id="258475"/>
    <lineage>
        <taxon>Bacteria</taxon>
        <taxon>Bacillati</taxon>
        <taxon>Bacillota</taxon>
        <taxon>Clostridia</taxon>
        <taxon>Eubacteriales</taxon>
        <taxon>Desulfotomaculaceae</taxon>
        <taxon>Pelotomaculum</taxon>
    </lineage>
</organism>
<dbReference type="GO" id="GO:0005886">
    <property type="term" value="C:plasma membrane"/>
    <property type="evidence" value="ECO:0007669"/>
    <property type="project" value="UniProtKB-SubCell"/>
</dbReference>
<dbReference type="Pfam" id="PF01032">
    <property type="entry name" value="FecCD"/>
    <property type="match status" value="1"/>
</dbReference>
<feature type="transmembrane region" description="Helical" evidence="8">
    <location>
        <begin position="108"/>
        <end position="126"/>
    </location>
</feature>
<evidence type="ECO:0000313" key="10">
    <source>
        <dbReference type="Proteomes" id="UP000297597"/>
    </source>
</evidence>
<feature type="transmembrane region" description="Helical" evidence="8">
    <location>
        <begin position="81"/>
        <end position="101"/>
    </location>
</feature>
<evidence type="ECO:0000256" key="8">
    <source>
        <dbReference type="SAM" id="Phobius"/>
    </source>
</evidence>
<feature type="transmembrane region" description="Helical" evidence="8">
    <location>
        <begin position="24"/>
        <end position="44"/>
    </location>
</feature>
<evidence type="ECO:0000256" key="6">
    <source>
        <dbReference type="ARBA" id="ARBA00022989"/>
    </source>
</evidence>
<evidence type="ECO:0000256" key="3">
    <source>
        <dbReference type="ARBA" id="ARBA00022448"/>
    </source>
</evidence>
<dbReference type="SUPFAM" id="SSF81345">
    <property type="entry name" value="ABC transporter involved in vitamin B12 uptake, BtuC"/>
    <property type="match status" value="1"/>
</dbReference>
<dbReference type="InterPro" id="IPR000522">
    <property type="entry name" value="ABC_transptr_permease_BtuC"/>
</dbReference>
<evidence type="ECO:0000256" key="5">
    <source>
        <dbReference type="ARBA" id="ARBA00022692"/>
    </source>
</evidence>
<protein>
    <submittedName>
        <fullName evidence="9">Hemin transport system permease protein HmuU</fullName>
    </submittedName>
</protein>
<comment type="subcellular location">
    <subcellularLocation>
        <location evidence="1">Cell membrane</location>
        <topology evidence="1">Multi-pass membrane protein</topology>
    </subcellularLocation>
</comment>
<dbReference type="Gene3D" id="1.10.3470.10">
    <property type="entry name" value="ABC transporter involved in vitamin B12 uptake, BtuC"/>
    <property type="match status" value="1"/>
</dbReference>
<evidence type="ECO:0000313" key="9">
    <source>
        <dbReference type="EMBL" id="TEB08836.1"/>
    </source>
</evidence>
<keyword evidence="7 8" id="KW-0472">Membrane</keyword>
<gene>
    <name evidence="9" type="primary">hmuU_3</name>
    <name evidence="9" type="ORF">Pmgp_03605</name>
</gene>
<dbReference type="AlphaFoldDB" id="A0A4Y7RJ55"/>
<sequence>MSVLISPVQKAARQPKRCFQNRNLIIFSLLLAGLVLVFLLNIAMGSVKISLPEVADIIIKNIRDDSINSTIVWTMRLPRSLAAVMGGAALAVAGLLLQIFFRNPIADSYVLGISAGSMLVMALLVLGGFKLGISSLPIYYLFIGAFLGALIVTAIVLVFAYFVRNIVTLLVIGLMIGYLCSAATGLLVTFGDNEKVKGFVVWAMGSFAGFT</sequence>
<feature type="transmembrane region" description="Helical" evidence="8">
    <location>
        <begin position="138"/>
        <end position="162"/>
    </location>
</feature>
<dbReference type="Proteomes" id="UP000297597">
    <property type="component" value="Unassembled WGS sequence"/>
</dbReference>
<name>A0A4Y7RJ55_9FIRM</name>
<dbReference type="GO" id="GO:0033214">
    <property type="term" value="P:siderophore-iron import into cell"/>
    <property type="evidence" value="ECO:0007669"/>
    <property type="project" value="TreeGrafter"/>
</dbReference>
<keyword evidence="3" id="KW-0813">Transport</keyword>
<reference evidence="9 10" key="1">
    <citation type="journal article" date="2018" name="Environ. Microbiol.">
        <title>Novel energy conservation strategies and behaviour of Pelotomaculum schinkii driving syntrophic propionate catabolism.</title>
        <authorList>
            <person name="Hidalgo-Ahumada C.A.P."/>
            <person name="Nobu M.K."/>
            <person name="Narihiro T."/>
            <person name="Tamaki H."/>
            <person name="Liu W.T."/>
            <person name="Kamagata Y."/>
            <person name="Stams A.J.M."/>
            <person name="Imachi H."/>
            <person name="Sousa D.Z."/>
        </authorList>
    </citation>
    <scope>NUCLEOTIDE SEQUENCE [LARGE SCALE GENOMIC DNA]</scope>
    <source>
        <strain evidence="9 10">MGP</strain>
    </source>
</reference>
<evidence type="ECO:0000256" key="7">
    <source>
        <dbReference type="ARBA" id="ARBA00023136"/>
    </source>
</evidence>
<feature type="transmembrane region" description="Helical" evidence="8">
    <location>
        <begin position="169"/>
        <end position="190"/>
    </location>
</feature>
<evidence type="ECO:0000256" key="1">
    <source>
        <dbReference type="ARBA" id="ARBA00004651"/>
    </source>
</evidence>
<dbReference type="RefSeq" id="WP_192903015.1">
    <property type="nucleotide sequence ID" value="NZ_QFFZ01000074.1"/>
</dbReference>
<evidence type="ECO:0000256" key="4">
    <source>
        <dbReference type="ARBA" id="ARBA00022475"/>
    </source>
</evidence>
<dbReference type="PANTHER" id="PTHR30472">
    <property type="entry name" value="FERRIC ENTEROBACTIN TRANSPORT SYSTEM PERMEASE PROTEIN"/>
    <property type="match status" value="1"/>
</dbReference>
<dbReference type="InterPro" id="IPR037294">
    <property type="entry name" value="ABC_BtuC-like"/>
</dbReference>
<keyword evidence="5 8" id="KW-0812">Transmembrane</keyword>
<comment type="similarity">
    <text evidence="2">Belongs to the binding-protein-dependent transport system permease family. FecCD subfamily.</text>
</comment>
<accession>A0A4Y7RJ55</accession>
<evidence type="ECO:0000256" key="2">
    <source>
        <dbReference type="ARBA" id="ARBA00007935"/>
    </source>
</evidence>